<dbReference type="EMBL" id="AEVF01000013">
    <property type="protein sequence ID" value="EFX39859.1"/>
    <property type="molecule type" value="Genomic_DNA"/>
</dbReference>
<accession>E8KCW1</accession>
<comment type="caution">
    <text evidence="1">The sequence shown here is derived from an EMBL/GenBank/DDBJ whole genome shotgun (WGS) entry which is preliminary data.</text>
</comment>
<dbReference type="STRING" id="888746.HMPREF9180_1316"/>
<dbReference type="AlphaFoldDB" id="E8KCW1"/>
<name>E8KCW1_9STRE</name>
<sequence length="425" mass="49573">MNIKDYVDLIESIRVENPNLKKYVDKLVIESVPNFWEIIEYGNTKDRNMRSAHEIRYSRFIRWLLDPDENHNLGHLFIRELLKSVEDIDISNKEILSFFSDDSADNIVCQTEHENIDVYYYNKDKQIQIAIEVKQYSSEHNSGSSEESQLTQYSKVLDELSGKQYKFFLTPNGDEPSIENQDWISIDYKIISHILDVMIANNHDLDFIKLVKDFRADLLRTVTNVSFTRNQDVLRLLARENRQQILSYNLDELRSDLELEYKYKQAILESNLDEKKITKTVEVLQDNIYTQNHNKSSEEVKGLVNKLFEYYSGCSGLMTDYQKIIVDDLSLRGFVKKSKKEQNLTFISEKDLDSATQIYIAGDSNGVFPAVFCIFNRNTGKWSSIKKELKLSSKDASSLLCDDNFQNLVVQINTVLNKYMTRVNN</sequence>
<organism evidence="1 2">
    <name type="scientific">Streptococcus peroris ATCC 700780</name>
    <dbReference type="NCBI Taxonomy" id="888746"/>
    <lineage>
        <taxon>Bacteria</taxon>
        <taxon>Bacillati</taxon>
        <taxon>Bacillota</taxon>
        <taxon>Bacilli</taxon>
        <taxon>Lactobacillales</taxon>
        <taxon>Streptococcaceae</taxon>
        <taxon>Streptococcus</taxon>
    </lineage>
</organism>
<dbReference type="InterPro" id="IPR029470">
    <property type="entry name" value="PDDEXK_4"/>
</dbReference>
<dbReference type="Pfam" id="PF14281">
    <property type="entry name" value="PDDEXK_4"/>
    <property type="match status" value="1"/>
</dbReference>
<evidence type="ECO:0008006" key="3">
    <source>
        <dbReference type="Google" id="ProtNLM"/>
    </source>
</evidence>
<evidence type="ECO:0000313" key="2">
    <source>
        <dbReference type="Proteomes" id="UP000010304"/>
    </source>
</evidence>
<keyword evidence="2" id="KW-1185">Reference proteome</keyword>
<dbReference type="OrthoDB" id="1453311at2"/>
<protein>
    <recommendedName>
        <fullName evidence="3">PD-(D/E)XK nuclease superfamily protein</fullName>
    </recommendedName>
</protein>
<dbReference type="Proteomes" id="UP000010304">
    <property type="component" value="Unassembled WGS sequence"/>
</dbReference>
<dbReference type="RefSeq" id="WP_006146088.1">
    <property type="nucleotide sequence ID" value="NZ_GL732463.1"/>
</dbReference>
<gene>
    <name evidence="1" type="ORF">HMPREF9180_1316</name>
</gene>
<evidence type="ECO:0000313" key="1">
    <source>
        <dbReference type="EMBL" id="EFX39859.1"/>
    </source>
</evidence>
<proteinExistence type="predicted"/>
<dbReference type="HOGENOM" id="CLU_645454_0_0_9"/>
<reference evidence="1 2" key="1">
    <citation type="submission" date="2010-12" db="EMBL/GenBank/DDBJ databases">
        <authorList>
            <person name="Muzny D."/>
            <person name="Qin X."/>
            <person name="Deng J."/>
            <person name="Jiang H."/>
            <person name="Liu Y."/>
            <person name="Qu J."/>
            <person name="Song X.-Z."/>
            <person name="Zhang L."/>
            <person name="Thornton R."/>
            <person name="Coyle M."/>
            <person name="Francisco L."/>
            <person name="Jackson L."/>
            <person name="Javaid M."/>
            <person name="Korchina V."/>
            <person name="Kovar C."/>
            <person name="Mata R."/>
            <person name="Mathew T."/>
            <person name="Ngo R."/>
            <person name="Nguyen L."/>
            <person name="Nguyen N."/>
            <person name="Okwuonu G."/>
            <person name="Ongeri F."/>
            <person name="Pham C."/>
            <person name="Simmons D."/>
            <person name="Wilczek-Boney K."/>
            <person name="Hale W."/>
            <person name="Jakkamsetti A."/>
            <person name="Pham P."/>
            <person name="Ruth R."/>
            <person name="San Lucas F."/>
            <person name="Warren J."/>
            <person name="Zhang J."/>
            <person name="Zhao Z."/>
            <person name="Zhou C."/>
            <person name="Zhu D."/>
            <person name="Lee S."/>
            <person name="Bess C."/>
            <person name="Blankenburg K."/>
            <person name="Forbes L."/>
            <person name="Fu Q."/>
            <person name="Gubbala S."/>
            <person name="Hirani K."/>
            <person name="Jayaseelan J.C."/>
            <person name="Lara F."/>
            <person name="Munidasa M."/>
            <person name="Palculict T."/>
            <person name="Patil S."/>
            <person name="Pu L.-L."/>
            <person name="Saada N."/>
            <person name="Tang L."/>
            <person name="Weissenberger G."/>
            <person name="Zhu Y."/>
            <person name="Hemphill L."/>
            <person name="Shang Y."/>
            <person name="Youmans B."/>
            <person name="Ayvaz T."/>
            <person name="Ross M."/>
            <person name="Santibanez J."/>
            <person name="Aqrawi P."/>
            <person name="Gross S."/>
            <person name="Joshi V."/>
            <person name="Fowler G."/>
            <person name="Nazareth L."/>
            <person name="Reid J."/>
            <person name="Worley K."/>
            <person name="Petrosino J."/>
            <person name="Highlander S."/>
            <person name="Gibbs R."/>
        </authorList>
    </citation>
    <scope>NUCLEOTIDE SEQUENCE [LARGE SCALE GENOMIC DNA]</scope>
    <source>
        <strain evidence="1 2">ATCC 700780</strain>
    </source>
</reference>